<gene>
    <name evidence="3" type="ORF">EYR41_009828</name>
</gene>
<proteinExistence type="predicted"/>
<feature type="compositionally biased region" description="Polar residues" evidence="1">
    <location>
        <begin position="200"/>
        <end position="211"/>
    </location>
</feature>
<feature type="compositionally biased region" description="Polar residues" evidence="1">
    <location>
        <begin position="11"/>
        <end position="31"/>
    </location>
</feature>
<accession>A0A8H2DT88</accession>
<dbReference type="EMBL" id="SOZJ01000006">
    <property type="protein sequence ID" value="TGJ65891.1"/>
    <property type="molecule type" value="Genomic_DNA"/>
</dbReference>
<keyword evidence="2" id="KW-0472">Membrane</keyword>
<protein>
    <submittedName>
        <fullName evidence="3">Uncharacterized protein</fullName>
    </submittedName>
</protein>
<dbReference type="Proteomes" id="UP000297595">
    <property type="component" value="Unassembled WGS sequence"/>
</dbReference>
<evidence type="ECO:0000256" key="2">
    <source>
        <dbReference type="SAM" id="Phobius"/>
    </source>
</evidence>
<organism evidence="3 4">
    <name type="scientific">Orbilia oligospora</name>
    <name type="common">Nematode-trapping fungus</name>
    <name type="synonym">Arthrobotrys oligospora</name>
    <dbReference type="NCBI Taxonomy" id="2813651"/>
    <lineage>
        <taxon>Eukaryota</taxon>
        <taxon>Fungi</taxon>
        <taxon>Dikarya</taxon>
        <taxon>Ascomycota</taxon>
        <taxon>Pezizomycotina</taxon>
        <taxon>Orbiliomycetes</taxon>
        <taxon>Orbiliales</taxon>
        <taxon>Orbiliaceae</taxon>
        <taxon>Orbilia</taxon>
    </lineage>
</organism>
<keyword evidence="2" id="KW-1133">Transmembrane helix</keyword>
<feature type="transmembrane region" description="Helical" evidence="2">
    <location>
        <begin position="38"/>
        <end position="59"/>
    </location>
</feature>
<feature type="region of interest" description="Disordered" evidence="1">
    <location>
        <begin position="125"/>
        <end position="219"/>
    </location>
</feature>
<feature type="compositionally biased region" description="Low complexity" evidence="1">
    <location>
        <begin position="156"/>
        <end position="189"/>
    </location>
</feature>
<evidence type="ECO:0000313" key="3">
    <source>
        <dbReference type="EMBL" id="TGJ65891.1"/>
    </source>
</evidence>
<feature type="region of interest" description="Disordered" evidence="1">
    <location>
        <begin position="72"/>
        <end position="102"/>
    </location>
</feature>
<evidence type="ECO:0000313" key="4">
    <source>
        <dbReference type="Proteomes" id="UP000297595"/>
    </source>
</evidence>
<reference evidence="3 4" key="1">
    <citation type="submission" date="2019-03" db="EMBL/GenBank/DDBJ databases">
        <title>Nematode-trapping fungi genome.</title>
        <authorList>
            <person name="Vidal-Diez De Ulzurrun G."/>
        </authorList>
    </citation>
    <scope>NUCLEOTIDE SEQUENCE [LARGE SCALE GENOMIC DNA]</scope>
    <source>
        <strain evidence="3 4">TWF154</strain>
    </source>
</reference>
<feature type="region of interest" description="Disordered" evidence="1">
    <location>
        <begin position="11"/>
        <end position="36"/>
    </location>
</feature>
<keyword evidence="2" id="KW-0812">Transmembrane</keyword>
<name>A0A8H2DT88_ORBOL</name>
<sequence>MSSSLLSNIIGSTFPTPNSDDPPQGTLSPESQAEESRMGTIVISTLTGLGGLVFAIALLRACIRKMRGERADGRNEWNPLTPPPGSYDGNWQQYRSPRSRSRRPITVIRGGRVFRVTLPRMPEDAEMGMVRTPSPVARVSNTRNTRRERWRRWRRSSSAQTQPVQTSPVQTSPVQTSPPSQTPSAPTPSITESEDKPPSYRSNTGPPTYETTWDGYNKA</sequence>
<feature type="compositionally biased region" description="Basic residues" evidence="1">
    <location>
        <begin position="144"/>
        <end position="155"/>
    </location>
</feature>
<evidence type="ECO:0000256" key="1">
    <source>
        <dbReference type="SAM" id="MobiDB-lite"/>
    </source>
</evidence>
<dbReference type="AlphaFoldDB" id="A0A8H2DT88"/>
<comment type="caution">
    <text evidence="3">The sequence shown here is derived from an EMBL/GenBank/DDBJ whole genome shotgun (WGS) entry which is preliminary data.</text>
</comment>